<gene>
    <name evidence="2" type="ORF">PsYK624_040070</name>
</gene>
<dbReference type="PANTHER" id="PTHR28094:SF1">
    <property type="entry name" value="MEIOTICALLY UP-REGULATED GENE 113 PROTEIN"/>
    <property type="match status" value="1"/>
</dbReference>
<dbReference type="PANTHER" id="PTHR28094">
    <property type="entry name" value="MEIOTICALLY UP-REGULATED GENE 113 PROTEIN"/>
    <property type="match status" value="1"/>
</dbReference>
<dbReference type="AlphaFoldDB" id="A0A9P3LAW0"/>
<sequence length="437" mass="48037">MPRRGSDPGDKKGLVDMLASGLEKLGIGKGKHSKTSSQPQGAFVGGFMPADPSNGYGAQFPPPVPPKKPQMAMPEPTHYDAPGPSLTSQIAMNMYNDQSLPNLPRPPALLRPPQDVPHRPHSDSDVPRPHASPAKTRPTASGPATPPKSSDNLGVPGSPTDRRGRRKSSPGSMGGATTCSGTTKNGDPCKNTVKRPTALGHVDSDADQEIERYCHVHMKEVLKPSGFNSPRANEWVSYDDWIPAYLQEDTRAALRLEMNKPATTADRDGYIYTFEIRDATSPESVHLKVGRTVNLVKRMDQWAKQCESKEQVLRGYWPGDGTGDASNLMKGRMKVGDPGKYCYRLERLVHLELADLIVNKPYLLPGFPKLQDAPERNTTPPPKRKCPDCGKTHKEIFTFTCFKTGKHKGKEYDVIVKPVVEKWGKFVEKYVDGPSKP</sequence>
<proteinExistence type="predicted"/>
<dbReference type="InterPro" id="IPR053006">
    <property type="entry name" value="Meiosis_regulatory"/>
</dbReference>
<name>A0A9P3LAW0_9APHY</name>
<feature type="compositionally biased region" description="Polar residues" evidence="1">
    <location>
        <begin position="85"/>
        <end position="99"/>
    </location>
</feature>
<dbReference type="Proteomes" id="UP000703269">
    <property type="component" value="Unassembled WGS sequence"/>
</dbReference>
<feature type="compositionally biased region" description="Basic and acidic residues" evidence="1">
    <location>
        <begin position="116"/>
        <end position="128"/>
    </location>
</feature>
<evidence type="ECO:0000313" key="3">
    <source>
        <dbReference type="Proteomes" id="UP000703269"/>
    </source>
</evidence>
<dbReference type="EMBL" id="BPQB01000008">
    <property type="protein sequence ID" value="GJE87924.1"/>
    <property type="molecule type" value="Genomic_DNA"/>
</dbReference>
<comment type="caution">
    <text evidence="2">The sequence shown here is derived from an EMBL/GenBank/DDBJ whole genome shotgun (WGS) entry which is preliminary data.</text>
</comment>
<feature type="region of interest" description="Disordered" evidence="1">
    <location>
        <begin position="26"/>
        <end position="196"/>
    </location>
</feature>
<evidence type="ECO:0000256" key="1">
    <source>
        <dbReference type="SAM" id="MobiDB-lite"/>
    </source>
</evidence>
<dbReference type="Pfam" id="PF13455">
    <property type="entry name" value="MUG113"/>
    <property type="match status" value="1"/>
</dbReference>
<organism evidence="2 3">
    <name type="scientific">Phanerochaete sordida</name>
    <dbReference type="NCBI Taxonomy" id="48140"/>
    <lineage>
        <taxon>Eukaryota</taxon>
        <taxon>Fungi</taxon>
        <taxon>Dikarya</taxon>
        <taxon>Basidiomycota</taxon>
        <taxon>Agaricomycotina</taxon>
        <taxon>Agaricomycetes</taxon>
        <taxon>Polyporales</taxon>
        <taxon>Phanerochaetaceae</taxon>
        <taxon>Phanerochaete</taxon>
    </lineage>
</organism>
<keyword evidence="3" id="KW-1185">Reference proteome</keyword>
<feature type="compositionally biased region" description="Polar residues" evidence="1">
    <location>
        <begin position="169"/>
        <end position="185"/>
    </location>
</feature>
<dbReference type="OrthoDB" id="2417614at2759"/>
<reference evidence="2 3" key="1">
    <citation type="submission" date="2021-08" db="EMBL/GenBank/DDBJ databases">
        <title>Draft Genome Sequence of Phanerochaete sordida strain YK-624.</title>
        <authorList>
            <person name="Mori T."/>
            <person name="Dohra H."/>
            <person name="Suzuki T."/>
            <person name="Kawagishi H."/>
            <person name="Hirai H."/>
        </authorList>
    </citation>
    <scope>NUCLEOTIDE SEQUENCE [LARGE SCALE GENOMIC DNA]</scope>
    <source>
        <strain evidence="2 3">YK-624</strain>
    </source>
</reference>
<evidence type="ECO:0000313" key="2">
    <source>
        <dbReference type="EMBL" id="GJE87924.1"/>
    </source>
</evidence>
<protein>
    <submittedName>
        <fullName evidence="2">GIY-YIG nuclease family protein</fullName>
    </submittedName>
</protein>
<accession>A0A9P3LAW0</accession>